<reference evidence="2" key="1">
    <citation type="submission" date="2013-07" db="EMBL/GenBank/DDBJ databases">
        <title>The Genome Sequence of Cryptococcus pinus CBS10737.</title>
        <authorList>
            <consortium name="The Broad Institute Genome Sequencing Platform"/>
            <person name="Cuomo C."/>
            <person name="Litvintseva A."/>
            <person name="Chen Y."/>
            <person name="Heitman J."/>
            <person name="Sun S."/>
            <person name="Springer D."/>
            <person name="Dromer F."/>
            <person name="Young S.K."/>
            <person name="Zeng Q."/>
            <person name="Gargeya S."/>
            <person name="Fitzgerald M."/>
            <person name="Abouelleil A."/>
            <person name="Alvarado L."/>
            <person name="Berlin A.M."/>
            <person name="Chapman S.B."/>
            <person name="Dewar J."/>
            <person name="Goldberg J."/>
            <person name="Griggs A."/>
            <person name="Gujja S."/>
            <person name="Hansen M."/>
            <person name="Howarth C."/>
            <person name="Imamovic A."/>
            <person name="Larimer J."/>
            <person name="McCowan C."/>
            <person name="Murphy C."/>
            <person name="Pearson M."/>
            <person name="Priest M."/>
            <person name="Roberts A."/>
            <person name="Saif S."/>
            <person name="Shea T."/>
            <person name="Sykes S."/>
            <person name="Wortman J."/>
            <person name="Nusbaum C."/>
            <person name="Birren B."/>
        </authorList>
    </citation>
    <scope>NUCLEOTIDE SEQUENCE [LARGE SCALE GENOMIC DNA]</scope>
    <source>
        <strain evidence="2">CBS 10737</strain>
    </source>
</reference>
<keyword evidence="4" id="KW-1185">Reference proteome</keyword>
<protein>
    <submittedName>
        <fullName evidence="2">Uncharacterized protein</fullName>
    </submittedName>
</protein>
<feature type="region of interest" description="Disordered" evidence="1">
    <location>
        <begin position="362"/>
        <end position="481"/>
    </location>
</feature>
<feature type="compositionally biased region" description="Basic residues" evidence="1">
    <location>
        <begin position="389"/>
        <end position="398"/>
    </location>
</feature>
<organism evidence="2">
    <name type="scientific">Kwoniella pini CBS 10737</name>
    <dbReference type="NCBI Taxonomy" id="1296096"/>
    <lineage>
        <taxon>Eukaryota</taxon>
        <taxon>Fungi</taxon>
        <taxon>Dikarya</taxon>
        <taxon>Basidiomycota</taxon>
        <taxon>Agaricomycotina</taxon>
        <taxon>Tremellomycetes</taxon>
        <taxon>Tremellales</taxon>
        <taxon>Cryptococcaceae</taxon>
        <taxon>Kwoniella</taxon>
    </lineage>
</organism>
<dbReference type="Proteomes" id="UP000094020">
    <property type="component" value="Chromosome 7"/>
</dbReference>
<evidence type="ECO:0000313" key="4">
    <source>
        <dbReference type="Proteomes" id="UP000094020"/>
    </source>
</evidence>
<name>A0A1B9I412_9TREE</name>
<evidence type="ECO:0000256" key="1">
    <source>
        <dbReference type="SAM" id="MobiDB-lite"/>
    </source>
</evidence>
<accession>A0A1B9I412</accession>
<sequence>MKNSQINLFSTRRNSKISLKELIEIPITPIPNSNSIQSSTLKSNFLEKTKKLIKSKSNSKSKSKIPSTTKSLNFENQIIKLNSKENENEKGTENKEKRKSKEIISPTIDFNENKIRKQDLSSTLSKKIPSTSSSTINHTENQNQNQTQTQSLNDELAICLFGYSKQIQTYKIEDKLNFISSKEDKSINLPKLPENLLNMYDTNYEEEIRQQAVMAEVLPDAEMWAKWEKTEGPLRQGRGWYPRLDRHFLELLVISEIHALSHPTTSNSIPGQSDRIQRHASRVRRVACERIGSERLNAYCERVKEAFEAYMLGGWSNQQHQQQQQPQQQQLCQSELTNENEIENANDEEEGVERKISQEFEANHNFDDFSETQDSHEGKEEEERERGRTMQKGKRIKNRNQSSISRNKGKYIGSDVSEIDIIPSRVNYSKKQDEEEEEDDDDDDEMDEIPLNISKSTSEETEKDNSINYSNKATKGISDNSIMEIEENSNISTVKSEENDSNYYGKVLSGSRINIPTIDKLRNS</sequence>
<reference evidence="3" key="2">
    <citation type="submission" date="2013-07" db="EMBL/GenBank/DDBJ databases">
        <authorList>
            <consortium name="The Broad Institute Genome Sequencing Platform"/>
            <person name="Cuomo C."/>
            <person name="Litvintseva A."/>
            <person name="Chen Y."/>
            <person name="Heitman J."/>
            <person name="Sun S."/>
            <person name="Springer D."/>
            <person name="Dromer F."/>
            <person name="Young S.K."/>
            <person name="Zeng Q."/>
            <person name="Gargeya S."/>
            <person name="Fitzgerald M."/>
            <person name="Abouelleil A."/>
            <person name="Alvarado L."/>
            <person name="Berlin A.M."/>
            <person name="Chapman S.B."/>
            <person name="Dewar J."/>
            <person name="Goldberg J."/>
            <person name="Griggs A."/>
            <person name="Gujja S."/>
            <person name="Hansen M."/>
            <person name="Howarth C."/>
            <person name="Imamovic A."/>
            <person name="Larimer J."/>
            <person name="McCowan C."/>
            <person name="Murphy C."/>
            <person name="Pearson M."/>
            <person name="Priest M."/>
            <person name="Roberts A."/>
            <person name="Saif S."/>
            <person name="Shea T."/>
            <person name="Sykes S."/>
            <person name="Wortman J."/>
            <person name="Nusbaum C."/>
            <person name="Birren B."/>
        </authorList>
    </citation>
    <scope>NUCLEOTIDE SEQUENCE</scope>
    <source>
        <strain evidence="3">CBS 10737</strain>
    </source>
</reference>
<feature type="compositionally biased region" description="Basic and acidic residues" evidence="1">
    <location>
        <begin position="362"/>
        <end position="388"/>
    </location>
</feature>
<feature type="region of interest" description="Disordered" evidence="1">
    <location>
        <begin position="80"/>
        <end position="148"/>
    </location>
</feature>
<gene>
    <name evidence="2" type="ORF">I206_03573</name>
    <name evidence="3" type="ORF">I206_105525</name>
</gene>
<dbReference type="OrthoDB" id="2574883at2759"/>
<dbReference type="RefSeq" id="XP_019011473.1">
    <property type="nucleotide sequence ID" value="XM_019155319.1"/>
</dbReference>
<dbReference type="EMBL" id="CP144525">
    <property type="protein sequence ID" value="WWC71567.1"/>
    <property type="molecule type" value="Genomic_DNA"/>
</dbReference>
<feature type="compositionally biased region" description="Low complexity" evidence="1">
    <location>
        <begin position="120"/>
        <end position="148"/>
    </location>
</feature>
<dbReference type="KEGG" id="kpin:30171942"/>
<evidence type="ECO:0000313" key="3">
    <source>
        <dbReference type="EMBL" id="WWC71567.1"/>
    </source>
</evidence>
<feature type="compositionally biased region" description="Polar residues" evidence="1">
    <location>
        <begin position="466"/>
        <end position="481"/>
    </location>
</feature>
<dbReference type="GeneID" id="30171942"/>
<reference evidence="3" key="4">
    <citation type="submission" date="2024-02" db="EMBL/GenBank/DDBJ databases">
        <title>Comparative genomics of Cryptococcus and Kwoniella reveals pathogenesis evolution and contrasting modes of karyotype evolution via chromosome fusion or intercentromeric recombination.</title>
        <authorList>
            <person name="Coelho M.A."/>
            <person name="David-Palma M."/>
            <person name="Shea T."/>
            <person name="Bowers K."/>
            <person name="McGinley-Smith S."/>
            <person name="Mohammad A.W."/>
            <person name="Gnirke A."/>
            <person name="Yurkov A.M."/>
            <person name="Nowrousian M."/>
            <person name="Sun S."/>
            <person name="Cuomo C.A."/>
            <person name="Heitman J."/>
        </authorList>
    </citation>
    <scope>NUCLEOTIDE SEQUENCE</scope>
    <source>
        <strain evidence="3">CBS 10737</strain>
    </source>
</reference>
<feature type="compositionally biased region" description="Basic and acidic residues" evidence="1">
    <location>
        <begin position="82"/>
        <end position="102"/>
    </location>
</feature>
<feature type="compositionally biased region" description="Acidic residues" evidence="1">
    <location>
        <begin position="434"/>
        <end position="448"/>
    </location>
</feature>
<proteinExistence type="predicted"/>
<dbReference type="EMBL" id="KI894010">
    <property type="protein sequence ID" value="OCF50254.1"/>
    <property type="molecule type" value="Genomic_DNA"/>
</dbReference>
<dbReference type="AlphaFoldDB" id="A0A1B9I412"/>
<evidence type="ECO:0000313" key="2">
    <source>
        <dbReference type="EMBL" id="OCF50254.1"/>
    </source>
</evidence>
<reference evidence="2" key="3">
    <citation type="submission" date="2016-07" db="EMBL/GenBank/DDBJ databases">
        <title>Evolution of pathogenesis and genome organization in the Tremellales.</title>
        <authorList>
            <person name="Cuomo C."/>
            <person name="Litvintseva A."/>
            <person name="Heitman J."/>
            <person name="Chen Y."/>
            <person name="Sun S."/>
            <person name="Springer D."/>
            <person name="Dromer F."/>
            <person name="Young S."/>
            <person name="Zeng Q."/>
            <person name="Chapman S."/>
            <person name="Gujja S."/>
            <person name="Saif S."/>
            <person name="Birren B."/>
        </authorList>
    </citation>
    <scope>NUCLEOTIDE SEQUENCE</scope>
    <source>
        <strain evidence="2">CBS 10737</strain>
    </source>
</reference>